<dbReference type="GO" id="GO:0006355">
    <property type="term" value="P:regulation of DNA-templated transcription"/>
    <property type="evidence" value="ECO:0007669"/>
    <property type="project" value="InterPro"/>
</dbReference>
<name>A0A3M2J4K0_9CELL</name>
<evidence type="ECO:0000256" key="3">
    <source>
        <dbReference type="ARBA" id="ARBA00023163"/>
    </source>
</evidence>
<dbReference type="InterPro" id="IPR036388">
    <property type="entry name" value="WH-like_DNA-bd_sf"/>
</dbReference>
<dbReference type="SUPFAM" id="SSF52540">
    <property type="entry name" value="P-loop containing nucleoside triphosphate hydrolases"/>
    <property type="match status" value="1"/>
</dbReference>
<evidence type="ECO:0000313" key="7">
    <source>
        <dbReference type="Proteomes" id="UP000269289"/>
    </source>
</evidence>
<accession>A0A3M2J4K0</accession>
<gene>
    <name evidence="6" type="ORF">EBM89_14110</name>
</gene>
<protein>
    <submittedName>
        <fullName evidence="6">LuxR family transcriptional regulator</fullName>
    </submittedName>
</protein>
<dbReference type="GO" id="GO:0003677">
    <property type="term" value="F:DNA binding"/>
    <property type="evidence" value="ECO:0007669"/>
    <property type="project" value="UniProtKB-KW"/>
</dbReference>
<keyword evidence="1" id="KW-0805">Transcription regulation</keyword>
<dbReference type="EMBL" id="RFFI01000082">
    <property type="protein sequence ID" value="RMI07026.1"/>
    <property type="molecule type" value="Genomic_DNA"/>
</dbReference>
<dbReference type="AlphaFoldDB" id="A0A3M2J4K0"/>
<feature type="domain" description="HTH luxR-type" evidence="5">
    <location>
        <begin position="802"/>
        <end position="867"/>
    </location>
</feature>
<keyword evidence="7" id="KW-1185">Reference proteome</keyword>
<organism evidence="6 7">
    <name type="scientific">Cellulomonas triticagri</name>
    <dbReference type="NCBI Taxonomy" id="2483352"/>
    <lineage>
        <taxon>Bacteria</taxon>
        <taxon>Bacillati</taxon>
        <taxon>Actinomycetota</taxon>
        <taxon>Actinomycetes</taxon>
        <taxon>Micrococcales</taxon>
        <taxon>Cellulomonadaceae</taxon>
        <taxon>Cellulomonas</taxon>
    </lineage>
</organism>
<dbReference type="InterPro" id="IPR016032">
    <property type="entry name" value="Sig_transdc_resp-reg_C-effctor"/>
</dbReference>
<dbReference type="InterPro" id="IPR000792">
    <property type="entry name" value="Tscrpt_reg_LuxR_C"/>
</dbReference>
<dbReference type="InterPro" id="IPR027417">
    <property type="entry name" value="P-loop_NTPase"/>
</dbReference>
<dbReference type="Proteomes" id="UP000269289">
    <property type="component" value="Unassembled WGS sequence"/>
</dbReference>
<keyword evidence="3" id="KW-0804">Transcription</keyword>
<dbReference type="SMART" id="SM00421">
    <property type="entry name" value="HTH_LUXR"/>
    <property type="match status" value="1"/>
</dbReference>
<dbReference type="RefSeq" id="WP_122150055.1">
    <property type="nucleotide sequence ID" value="NZ_RFFI01000082.1"/>
</dbReference>
<evidence type="ECO:0000256" key="4">
    <source>
        <dbReference type="SAM" id="MobiDB-lite"/>
    </source>
</evidence>
<sequence length="868" mass="92587">MPVPQVRLWTPSPGEEVRGAEALVDRTVQLVQQGVSVAVVGRRWSGRTSVLAAVRRGLEDHGRHVRQVPPAPRHVEAVRGRPGGGAADRVAPDHLEEALRATSADREVIVVDDADLLDDPSSTSLRALHLRTGVPLVLAQLPRLRGRPEGQPARIVPYPVELALPPLTFEQLHELFEVRLGATVSPELTARVHRDTAGTPGLAIAVLDDAVAHGAVRQVEGAWAATGSGPAGPGSAFESLLAVCSGAERDVLDLLARVGAVPLPLAVRCVGADVLRSLEDEGLVRLVVDADEYLVALHPPGLAGHLVRQPLTVRALQVLTTVAARLHDGTSSDPRTSEVRARLDAHVRYRSAPRLPGHEAGGTRHAESVDVLEHAVRHALTGAFAAWRRSRRVQDAARVLPLVAVGDRQDELIRTVIDETDLGTDHDSFAYVEFVYSASRWSIAHGEDPHEVALRLEHEHPEDVRHRISLRLLAYLLRVEFHRLPEAYEDDLAAFCPQSALDAATARVVLAACHVVAGCHERARELLAQPRPRWPRLLDETARLLAGLAAFGTGDAAAAAELGSQMVDEGARGASSHLVVCGCLVAALGLAGRGRLDEARGQALAALLVEGGWSGVLPPGRSVRGLLGFLSVLTYRGGLAAVLGDLVGAVDGCGEVLPFSSGGLVEAMEPDLDDAPERITRPAAAITTRLRERGHVLAADSVELASLTAHDDGDAGARGGPRTWMGGPPLQALLDARRAQFARDGAGLVRAAARFAQLGMLEEAARTYSIASTVYRQEGEHALAQQARAHRVALRTGPVAASGADAAPLTNREWQIVDLLAQRLSNVQIAGRLHLSVRTVETHLRNIRRKTGAEDRHAIASLRTSPRG</sequence>
<feature type="region of interest" description="Disordered" evidence="4">
    <location>
        <begin position="849"/>
        <end position="868"/>
    </location>
</feature>
<reference evidence="6 7" key="1">
    <citation type="submission" date="2018-10" db="EMBL/GenBank/DDBJ databases">
        <title>Isolation, diversity and antifungal activity of actinobacteria from wheat.</title>
        <authorList>
            <person name="Han C."/>
        </authorList>
    </citation>
    <scope>NUCLEOTIDE SEQUENCE [LARGE SCALE GENOMIC DNA]</scope>
    <source>
        <strain evidence="6 7">NEAU-YY56</strain>
    </source>
</reference>
<comment type="caution">
    <text evidence="6">The sequence shown here is derived from an EMBL/GenBank/DDBJ whole genome shotgun (WGS) entry which is preliminary data.</text>
</comment>
<dbReference type="SUPFAM" id="SSF46894">
    <property type="entry name" value="C-terminal effector domain of the bipartite response regulators"/>
    <property type="match status" value="1"/>
</dbReference>
<proteinExistence type="predicted"/>
<evidence type="ECO:0000256" key="2">
    <source>
        <dbReference type="ARBA" id="ARBA00023125"/>
    </source>
</evidence>
<dbReference type="PRINTS" id="PR00038">
    <property type="entry name" value="HTHLUXR"/>
</dbReference>
<dbReference type="CDD" id="cd06170">
    <property type="entry name" value="LuxR_C_like"/>
    <property type="match status" value="1"/>
</dbReference>
<evidence type="ECO:0000259" key="5">
    <source>
        <dbReference type="PROSITE" id="PS50043"/>
    </source>
</evidence>
<evidence type="ECO:0000313" key="6">
    <source>
        <dbReference type="EMBL" id="RMI07026.1"/>
    </source>
</evidence>
<dbReference type="PANTHER" id="PTHR44688">
    <property type="entry name" value="DNA-BINDING TRANSCRIPTIONAL ACTIVATOR DEVR_DOSR"/>
    <property type="match status" value="1"/>
</dbReference>
<evidence type="ECO:0000256" key="1">
    <source>
        <dbReference type="ARBA" id="ARBA00023015"/>
    </source>
</evidence>
<dbReference type="Gene3D" id="1.10.10.10">
    <property type="entry name" value="Winged helix-like DNA-binding domain superfamily/Winged helix DNA-binding domain"/>
    <property type="match status" value="1"/>
</dbReference>
<dbReference type="PANTHER" id="PTHR44688:SF16">
    <property type="entry name" value="DNA-BINDING TRANSCRIPTIONAL ACTIVATOR DEVR_DOSR"/>
    <property type="match status" value="1"/>
</dbReference>
<dbReference type="OrthoDB" id="483at2"/>
<dbReference type="Pfam" id="PF00196">
    <property type="entry name" value="GerE"/>
    <property type="match status" value="1"/>
</dbReference>
<dbReference type="PROSITE" id="PS50043">
    <property type="entry name" value="HTH_LUXR_2"/>
    <property type="match status" value="1"/>
</dbReference>
<keyword evidence="2" id="KW-0238">DNA-binding</keyword>